<dbReference type="Proteomes" id="UP000054549">
    <property type="component" value="Unassembled WGS sequence"/>
</dbReference>
<sequence>MAITEEEQPLLPDHSRVTDRSEGWIASALQFRNWKANPYWYMLIPVILSVNMARGITMAPRIQVFREIACRSLHRATPNSLAPSGADLQMLMDCSGSDAAAKAAKIQAAVVTTMSVLSAVTTGFWSRLGDAYGRKPIFIMFLTGAIFMEFVFVLVMRPNTVFGRYAEHLILLGPIVEGFVGALATLNGVVHAYISDCTRHGSRSKIFSTIQGIVFIGLAAGPWLTGMIIPSDAPTDIFFYISMTTMTLTMIYMLVLCPESRERAAPVHSSHLANNDHTKTKTPMFVALRSYLLKFLEALVSPIAMFAPRPLRGNPRKTSYSLTLVGLAFFIYIISNGVYTSKYIFAQHLYSWTTIQLGYYMSLLWIMRAVNLLVVLPIVISYLKPKTSAAPGAPLSPRDVAAELRFDRHLAQASILLDGTSDLLVALTSQNSQIVFIILSCLTSFTSGANPALHSLGAVCLHACGYSSEVGTLFGAKAVLVAVAHIISPTIFATTYAKTVAHFPQAIFILATALIYTSVILLAGVRPPIKEIEEAYATNTQDQPLLDNELEGDEIEEERP</sequence>
<dbReference type="InParanoid" id="A0A0C2TKS1"/>
<evidence type="ECO:0000313" key="6">
    <source>
        <dbReference type="EMBL" id="KIL67629.1"/>
    </source>
</evidence>
<name>A0A0C2TKS1_AMAMK</name>
<feature type="transmembrane region" description="Helical" evidence="5">
    <location>
        <begin position="319"/>
        <end position="339"/>
    </location>
</feature>
<keyword evidence="4 5" id="KW-0472">Membrane</keyword>
<feature type="transmembrane region" description="Helical" evidence="5">
    <location>
        <begin position="478"/>
        <end position="497"/>
    </location>
</feature>
<keyword evidence="7" id="KW-1185">Reference proteome</keyword>
<evidence type="ECO:0008006" key="8">
    <source>
        <dbReference type="Google" id="ProtNLM"/>
    </source>
</evidence>
<reference evidence="6 7" key="1">
    <citation type="submission" date="2014-04" db="EMBL/GenBank/DDBJ databases">
        <title>Evolutionary Origins and Diversification of the Mycorrhizal Mutualists.</title>
        <authorList>
            <consortium name="DOE Joint Genome Institute"/>
            <consortium name="Mycorrhizal Genomics Consortium"/>
            <person name="Kohler A."/>
            <person name="Kuo A."/>
            <person name="Nagy L.G."/>
            <person name="Floudas D."/>
            <person name="Copeland A."/>
            <person name="Barry K.W."/>
            <person name="Cichocki N."/>
            <person name="Veneault-Fourrey C."/>
            <person name="LaButti K."/>
            <person name="Lindquist E.A."/>
            <person name="Lipzen A."/>
            <person name="Lundell T."/>
            <person name="Morin E."/>
            <person name="Murat C."/>
            <person name="Riley R."/>
            <person name="Ohm R."/>
            <person name="Sun H."/>
            <person name="Tunlid A."/>
            <person name="Henrissat B."/>
            <person name="Grigoriev I.V."/>
            <person name="Hibbett D.S."/>
            <person name="Martin F."/>
        </authorList>
    </citation>
    <scope>NUCLEOTIDE SEQUENCE [LARGE SCALE GENOMIC DNA]</scope>
    <source>
        <strain evidence="6 7">Koide BX008</strain>
    </source>
</reference>
<dbReference type="PANTHER" id="PTHR23507">
    <property type="entry name" value="ZGC:174356"/>
    <property type="match status" value="1"/>
</dbReference>
<dbReference type="GO" id="GO:0022857">
    <property type="term" value="F:transmembrane transporter activity"/>
    <property type="evidence" value="ECO:0007669"/>
    <property type="project" value="InterPro"/>
</dbReference>
<feature type="transmembrane region" description="Helical" evidence="5">
    <location>
        <begin position="359"/>
        <end position="383"/>
    </location>
</feature>
<dbReference type="PANTHER" id="PTHR23507:SF1">
    <property type="entry name" value="FI18259P1-RELATED"/>
    <property type="match status" value="1"/>
</dbReference>
<dbReference type="InterPro" id="IPR036259">
    <property type="entry name" value="MFS_trans_sf"/>
</dbReference>
<keyword evidence="3 5" id="KW-1133">Transmembrane helix</keyword>
<dbReference type="Pfam" id="PF07690">
    <property type="entry name" value="MFS_1"/>
    <property type="match status" value="1"/>
</dbReference>
<comment type="subcellular location">
    <subcellularLocation>
        <location evidence="1">Membrane</location>
        <topology evidence="1">Multi-pass membrane protein</topology>
    </subcellularLocation>
</comment>
<proteinExistence type="predicted"/>
<evidence type="ECO:0000256" key="1">
    <source>
        <dbReference type="ARBA" id="ARBA00004141"/>
    </source>
</evidence>
<dbReference type="GO" id="GO:0016020">
    <property type="term" value="C:membrane"/>
    <property type="evidence" value="ECO:0007669"/>
    <property type="project" value="UniProtKB-SubCell"/>
</dbReference>
<evidence type="ECO:0000313" key="7">
    <source>
        <dbReference type="Proteomes" id="UP000054549"/>
    </source>
</evidence>
<dbReference type="Gene3D" id="1.20.1250.20">
    <property type="entry name" value="MFS general substrate transporter like domains"/>
    <property type="match status" value="1"/>
</dbReference>
<accession>A0A0C2TKS1</accession>
<feature type="transmembrane region" description="Helical" evidence="5">
    <location>
        <begin position="137"/>
        <end position="156"/>
    </location>
</feature>
<feature type="transmembrane region" description="Helical" evidence="5">
    <location>
        <begin position="168"/>
        <end position="194"/>
    </location>
</feature>
<protein>
    <recommendedName>
        <fullName evidence="8">MFS general substrate transporter</fullName>
    </recommendedName>
</protein>
<feature type="transmembrane region" description="Helical" evidence="5">
    <location>
        <begin position="503"/>
        <end position="525"/>
    </location>
</feature>
<dbReference type="AlphaFoldDB" id="A0A0C2TKS1"/>
<gene>
    <name evidence="6" type="ORF">M378DRAFT_1022862</name>
</gene>
<dbReference type="HOGENOM" id="CLU_017517_1_0_1"/>
<dbReference type="InterPro" id="IPR011701">
    <property type="entry name" value="MFS"/>
</dbReference>
<feature type="transmembrane region" description="Helical" evidence="5">
    <location>
        <begin position="39"/>
        <end position="57"/>
    </location>
</feature>
<keyword evidence="2 5" id="KW-0812">Transmembrane</keyword>
<dbReference type="FunCoup" id="A0A0C2TKS1">
    <property type="interactions" value="27"/>
</dbReference>
<organism evidence="6 7">
    <name type="scientific">Amanita muscaria (strain Koide BX008)</name>
    <dbReference type="NCBI Taxonomy" id="946122"/>
    <lineage>
        <taxon>Eukaryota</taxon>
        <taxon>Fungi</taxon>
        <taxon>Dikarya</taxon>
        <taxon>Basidiomycota</taxon>
        <taxon>Agaricomycotina</taxon>
        <taxon>Agaricomycetes</taxon>
        <taxon>Agaricomycetidae</taxon>
        <taxon>Agaricales</taxon>
        <taxon>Pluteineae</taxon>
        <taxon>Amanitaceae</taxon>
        <taxon>Amanita</taxon>
    </lineage>
</organism>
<evidence type="ECO:0000256" key="5">
    <source>
        <dbReference type="SAM" id="Phobius"/>
    </source>
</evidence>
<evidence type="ECO:0000256" key="2">
    <source>
        <dbReference type="ARBA" id="ARBA00022692"/>
    </source>
</evidence>
<feature type="transmembrane region" description="Helical" evidence="5">
    <location>
        <begin position="206"/>
        <end position="225"/>
    </location>
</feature>
<dbReference type="EMBL" id="KN818231">
    <property type="protein sequence ID" value="KIL67629.1"/>
    <property type="molecule type" value="Genomic_DNA"/>
</dbReference>
<evidence type="ECO:0000256" key="4">
    <source>
        <dbReference type="ARBA" id="ARBA00023136"/>
    </source>
</evidence>
<dbReference type="SUPFAM" id="SSF103473">
    <property type="entry name" value="MFS general substrate transporter"/>
    <property type="match status" value="1"/>
</dbReference>
<dbReference type="OrthoDB" id="3026777at2759"/>
<evidence type="ECO:0000256" key="3">
    <source>
        <dbReference type="ARBA" id="ARBA00022989"/>
    </source>
</evidence>
<feature type="transmembrane region" description="Helical" evidence="5">
    <location>
        <begin position="237"/>
        <end position="257"/>
    </location>
</feature>